<dbReference type="PANTHER" id="PTHR30469">
    <property type="entry name" value="MULTIDRUG RESISTANCE PROTEIN MDTA"/>
    <property type="match status" value="1"/>
</dbReference>
<dbReference type="InterPro" id="IPR058792">
    <property type="entry name" value="Beta-barrel_RND_2"/>
</dbReference>
<dbReference type="Pfam" id="PF25917">
    <property type="entry name" value="BSH_RND"/>
    <property type="match status" value="1"/>
</dbReference>
<dbReference type="Gene3D" id="1.10.287.470">
    <property type="entry name" value="Helix hairpin bin"/>
    <property type="match status" value="1"/>
</dbReference>
<dbReference type="Pfam" id="PF25989">
    <property type="entry name" value="YknX_C"/>
    <property type="match status" value="1"/>
</dbReference>
<protein>
    <submittedName>
        <fullName evidence="6">Multidrug resistance protein MdtA</fullName>
    </submittedName>
</protein>
<dbReference type="GO" id="GO:0015562">
    <property type="term" value="F:efflux transmembrane transporter activity"/>
    <property type="evidence" value="ECO:0007669"/>
    <property type="project" value="TreeGrafter"/>
</dbReference>
<dbReference type="AlphaFoldDB" id="A0A0G4QDB2"/>
<dbReference type="FunFam" id="2.40.30.170:FF:000010">
    <property type="entry name" value="Efflux RND transporter periplasmic adaptor subunit"/>
    <property type="match status" value="1"/>
</dbReference>
<dbReference type="GO" id="GO:1990281">
    <property type="term" value="C:efflux pump complex"/>
    <property type="evidence" value="ECO:0007669"/>
    <property type="project" value="TreeGrafter"/>
</dbReference>
<proteinExistence type="inferred from homology"/>
<gene>
    <name evidence="6" type="primary">mdtA_2</name>
    <name evidence="6" type="ORF">BN1804_02715</name>
</gene>
<feature type="domain" description="CusB-like beta-barrel" evidence="4">
    <location>
        <begin position="202"/>
        <end position="273"/>
    </location>
</feature>
<dbReference type="PANTHER" id="PTHR30469:SF29">
    <property type="entry name" value="BLR2860 PROTEIN"/>
    <property type="match status" value="1"/>
</dbReference>
<feature type="domain" description="Multidrug resistance protein MdtA-like barrel-sandwich hybrid" evidence="3">
    <location>
        <begin position="67"/>
        <end position="194"/>
    </location>
</feature>
<feature type="domain" description="YknX-like C-terminal permuted SH3-like" evidence="5">
    <location>
        <begin position="279"/>
        <end position="351"/>
    </location>
</feature>
<evidence type="ECO:0000259" key="4">
    <source>
        <dbReference type="Pfam" id="PF25954"/>
    </source>
</evidence>
<name>A0A0G4QDB2_9GAMM</name>
<dbReference type="EMBL" id="CVRY01000005">
    <property type="protein sequence ID" value="CRL63888.1"/>
    <property type="molecule type" value="Genomic_DNA"/>
</dbReference>
<evidence type="ECO:0000259" key="5">
    <source>
        <dbReference type="Pfam" id="PF25989"/>
    </source>
</evidence>
<comment type="similarity">
    <text evidence="1">Belongs to the membrane fusion protein (MFP) (TC 8.A.1) family.</text>
</comment>
<evidence type="ECO:0000256" key="1">
    <source>
        <dbReference type="ARBA" id="ARBA00009477"/>
    </source>
</evidence>
<dbReference type="InterPro" id="IPR006143">
    <property type="entry name" value="RND_pump_MFP"/>
</dbReference>
<dbReference type="Gene3D" id="2.40.420.20">
    <property type="match status" value="1"/>
</dbReference>
<dbReference type="InterPro" id="IPR058637">
    <property type="entry name" value="YknX-like_C"/>
</dbReference>
<dbReference type="Pfam" id="PF25954">
    <property type="entry name" value="Beta-barrel_RND_2"/>
    <property type="match status" value="1"/>
</dbReference>
<evidence type="ECO:0000259" key="3">
    <source>
        <dbReference type="Pfam" id="PF25917"/>
    </source>
</evidence>
<keyword evidence="2" id="KW-0732">Signal</keyword>
<dbReference type="RefSeq" id="WP_072064458.1">
    <property type="nucleotide sequence ID" value="NZ_CVRY01000005.1"/>
</dbReference>
<evidence type="ECO:0000256" key="2">
    <source>
        <dbReference type="SAM" id="SignalP"/>
    </source>
</evidence>
<dbReference type="InterPro" id="IPR058625">
    <property type="entry name" value="MdtA-like_BSH"/>
</dbReference>
<dbReference type="Proteomes" id="UP000183920">
    <property type="component" value="Unassembled WGS sequence"/>
</dbReference>
<evidence type="ECO:0000313" key="7">
    <source>
        <dbReference type="Proteomes" id="UP000183920"/>
    </source>
</evidence>
<feature type="chain" id="PRO_5005196200" evidence="2">
    <location>
        <begin position="21"/>
        <end position="368"/>
    </location>
</feature>
<dbReference type="Gene3D" id="2.40.50.100">
    <property type="match status" value="1"/>
</dbReference>
<reference evidence="7" key="1">
    <citation type="submission" date="2015-06" db="EMBL/GenBank/DDBJ databases">
        <authorList>
            <person name="Urmite Genomes"/>
        </authorList>
    </citation>
    <scope>NUCLEOTIDE SEQUENCE [LARGE SCALE GENOMIC DNA]</scope>
    <source>
        <strain evidence="7">CSUR P1867</strain>
    </source>
</reference>
<organism evidence="6 7">
    <name type="scientific">Proteus penneri</name>
    <dbReference type="NCBI Taxonomy" id="102862"/>
    <lineage>
        <taxon>Bacteria</taxon>
        <taxon>Pseudomonadati</taxon>
        <taxon>Pseudomonadota</taxon>
        <taxon>Gammaproteobacteria</taxon>
        <taxon>Enterobacterales</taxon>
        <taxon>Morganellaceae</taxon>
        <taxon>Proteus</taxon>
    </lineage>
</organism>
<evidence type="ECO:0000313" key="6">
    <source>
        <dbReference type="EMBL" id="CRL63888.1"/>
    </source>
</evidence>
<dbReference type="NCBIfam" id="TIGR01730">
    <property type="entry name" value="RND_mfp"/>
    <property type="match status" value="1"/>
</dbReference>
<feature type="signal peptide" evidence="2">
    <location>
        <begin position="1"/>
        <end position="20"/>
    </location>
</feature>
<dbReference type="Gene3D" id="2.40.30.170">
    <property type="match status" value="1"/>
</dbReference>
<sequence length="368" mass="39467" precursor="true">MNKKLTLTVCASLFLISAGAMVYATTSSDEDASQQFAYPPTKVALATVQSSKLPNNMQGVGELEAARQVYLAAETNGRIAVINFESGQTVKAGQVLAKLNDEPEQAELLRLQAQLTNADKLYSRTKQLYSKNVAAAAQLDSTLSERDMIAASIREVKARIAQKAIKAPFDGIVGIKLVHEGQYLNAGERVASLVDASHLKLNFSLDEQAAPKISAKQPINIEVDAYPEMVFTGSINAVDPLIGPSRTVQIQAVLPNTDNKLKAGMFARVQVTSPDSPMVLTVPETAVTYTAYGDTVFVAQSDNQKNLIAKRVSVKVGLRYNGMIEIKEGLTLGDQIVSSGQIKLSDGISIEPIEQDTLALAQSATTKP</sequence>
<accession>A0A0G4QDB2</accession>
<dbReference type="SUPFAM" id="SSF111369">
    <property type="entry name" value="HlyD-like secretion proteins"/>
    <property type="match status" value="1"/>
</dbReference>